<dbReference type="PROSITE" id="PS50297">
    <property type="entry name" value="ANK_REP_REGION"/>
    <property type="match status" value="1"/>
</dbReference>
<dbReference type="Proteomes" id="UP000469215">
    <property type="component" value="Unassembled WGS sequence"/>
</dbReference>
<dbReference type="SUPFAM" id="SSF48403">
    <property type="entry name" value="Ankyrin repeat"/>
    <property type="match status" value="1"/>
</dbReference>
<name>A0A6N9H748_9MICO</name>
<keyword evidence="2 3" id="KW-0040">ANK repeat</keyword>
<reference evidence="4 5" key="1">
    <citation type="submission" date="2020-01" db="EMBL/GenBank/DDBJ databases">
        <authorList>
            <person name="Deng T."/>
        </authorList>
    </citation>
    <scope>NUCLEOTIDE SEQUENCE [LARGE SCALE GENOMIC DNA]</scope>
    <source>
        <strain evidence="4 5">5221</strain>
    </source>
</reference>
<comment type="caution">
    <text evidence="4">The sequence shown here is derived from an EMBL/GenBank/DDBJ whole genome shotgun (WGS) entry which is preliminary data.</text>
</comment>
<dbReference type="Pfam" id="PF12796">
    <property type="entry name" value="Ank_2"/>
    <property type="match status" value="1"/>
</dbReference>
<evidence type="ECO:0000313" key="4">
    <source>
        <dbReference type="EMBL" id="MYM19783.1"/>
    </source>
</evidence>
<evidence type="ECO:0000256" key="3">
    <source>
        <dbReference type="PROSITE-ProRule" id="PRU00023"/>
    </source>
</evidence>
<organism evidence="4 5">
    <name type="scientific">Brevibacterium rongguiense</name>
    <dbReference type="NCBI Taxonomy" id="2695267"/>
    <lineage>
        <taxon>Bacteria</taxon>
        <taxon>Bacillati</taxon>
        <taxon>Actinomycetota</taxon>
        <taxon>Actinomycetes</taxon>
        <taxon>Micrococcales</taxon>
        <taxon>Brevibacteriaceae</taxon>
        <taxon>Brevibacterium</taxon>
    </lineage>
</organism>
<evidence type="ECO:0000256" key="1">
    <source>
        <dbReference type="ARBA" id="ARBA00022737"/>
    </source>
</evidence>
<dbReference type="InterPro" id="IPR002110">
    <property type="entry name" value="Ankyrin_rpt"/>
</dbReference>
<proteinExistence type="predicted"/>
<gene>
    <name evidence="4" type="ORF">GSY69_07320</name>
</gene>
<accession>A0A6N9H748</accession>
<dbReference type="PROSITE" id="PS50088">
    <property type="entry name" value="ANK_REPEAT"/>
    <property type="match status" value="1"/>
</dbReference>
<evidence type="ECO:0000313" key="5">
    <source>
        <dbReference type="Proteomes" id="UP000469215"/>
    </source>
</evidence>
<dbReference type="Gene3D" id="1.25.40.20">
    <property type="entry name" value="Ankyrin repeat-containing domain"/>
    <property type="match status" value="1"/>
</dbReference>
<keyword evidence="5" id="KW-1185">Reference proteome</keyword>
<dbReference type="EMBL" id="WWEQ01000025">
    <property type="protein sequence ID" value="MYM19783.1"/>
    <property type="molecule type" value="Genomic_DNA"/>
</dbReference>
<sequence length="356" mass="38093">MSRRRKTLPVDFGEQLTSASLDELKAVFDGCALDARGGDEKSTAIGFADCPDELIVWLVEQGLDVDASDDRGRTPLWRRAFLGQPQPVAQIPLLVGLGADIEARSDAGKTPLQAAVERQRVESTRVLLEQGASADVFDAKGAPLLLLGLSTTRNTGIADMAATAKLLLDRGATGTPAMCEQVERIGRDFEFHRAKFNPTLLAAAEAGLAHLYRLFNVTPEDRTEPHDGHSAIALPTGAWQEQHAALWRSLVPSSGPAETVQGEVLRITGRIADESVRNGGMNGDDDYRAMVDALPGYRALGNPLDADDLHQARELAGAVIGEEGPAAQVDRLSELAIRWVGGNPVPIPLGSVPYSR</sequence>
<dbReference type="AlphaFoldDB" id="A0A6N9H748"/>
<protein>
    <submittedName>
        <fullName evidence="4">Ankyrin repeat domain-containing protein</fullName>
    </submittedName>
</protein>
<keyword evidence="1" id="KW-0677">Repeat</keyword>
<dbReference type="PANTHER" id="PTHR24171">
    <property type="entry name" value="ANKYRIN REPEAT DOMAIN-CONTAINING PROTEIN 39-RELATED"/>
    <property type="match status" value="1"/>
</dbReference>
<feature type="repeat" description="ANK" evidence="3">
    <location>
        <begin position="107"/>
        <end position="139"/>
    </location>
</feature>
<dbReference type="InterPro" id="IPR036770">
    <property type="entry name" value="Ankyrin_rpt-contain_sf"/>
</dbReference>
<evidence type="ECO:0000256" key="2">
    <source>
        <dbReference type="ARBA" id="ARBA00023043"/>
    </source>
</evidence>